<comment type="caution">
    <text evidence="1">The sequence shown here is derived from an EMBL/GenBank/DDBJ whole genome shotgun (WGS) entry which is preliminary data.</text>
</comment>
<accession>A0AAV2VJW6</accession>
<reference evidence="1 2" key="1">
    <citation type="journal article" date="2013" name="ISME J.">
        <title>Comparative genomics of pathogenic lineages of Vibrio nigripulchritudo identifies virulence-associated traits.</title>
        <authorList>
            <person name="Goudenege D."/>
            <person name="Labreuche Y."/>
            <person name="Krin E."/>
            <person name="Ansquer D."/>
            <person name="Mangenot S."/>
            <person name="Calteau A."/>
            <person name="Medigue C."/>
            <person name="Mazel D."/>
            <person name="Polz M.F."/>
            <person name="Le Roux F."/>
        </authorList>
    </citation>
    <scope>NUCLEOTIDE SEQUENCE [LARGE SCALE GENOMIC DNA]</scope>
    <source>
        <strain evidence="1 2">SOn1</strain>
    </source>
</reference>
<dbReference type="EMBL" id="CAOF01000023">
    <property type="protein sequence ID" value="CCO44665.1"/>
    <property type="molecule type" value="Genomic_DNA"/>
</dbReference>
<gene>
    <name evidence="1" type="ORF">VIBNISOn1_1190010</name>
</gene>
<dbReference type="Proteomes" id="UP000018211">
    <property type="component" value="Unassembled WGS sequence"/>
</dbReference>
<proteinExistence type="predicted"/>
<organism evidence="1 2">
    <name type="scientific">Vibrio nigripulchritudo SOn1</name>
    <dbReference type="NCBI Taxonomy" id="1238450"/>
    <lineage>
        <taxon>Bacteria</taxon>
        <taxon>Pseudomonadati</taxon>
        <taxon>Pseudomonadota</taxon>
        <taxon>Gammaproteobacteria</taxon>
        <taxon>Vibrionales</taxon>
        <taxon>Vibrionaceae</taxon>
        <taxon>Vibrio</taxon>
    </lineage>
</organism>
<dbReference type="RefSeq" id="WP_022610433.1">
    <property type="nucleotide sequence ID" value="NZ_LK391965.1"/>
</dbReference>
<dbReference type="AlphaFoldDB" id="A0AAV2VJW6"/>
<evidence type="ECO:0000313" key="1">
    <source>
        <dbReference type="EMBL" id="CCO44665.1"/>
    </source>
</evidence>
<name>A0AAV2VJW6_9VIBR</name>
<sequence>MQTTQILVRDNNWSEITLSSTGVILSRAAEGVLLSVGSTAPLQNQHAHEISGADANKGLSIGGLSSTDKVYLKSLKGDQYLVVTY</sequence>
<protein>
    <submittedName>
        <fullName evidence="1">Uncharacterized protein</fullName>
    </submittedName>
</protein>
<evidence type="ECO:0000313" key="2">
    <source>
        <dbReference type="Proteomes" id="UP000018211"/>
    </source>
</evidence>